<reference evidence="1" key="1">
    <citation type="submission" date="2020-05" db="EMBL/GenBank/DDBJ databases">
        <authorList>
            <person name="Chiriac C."/>
            <person name="Salcher M."/>
            <person name="Ghai R."/>
            <person name="Kavagutti S V."/>
        </authorList>
    </citation>
    <scope>NUCLEOTIDE SEQUENCE</scope>
</reference>
<evidence type="ECO:0000313" key="1">
    <source>
        <dbReference type="EMBL" id="CAB4763881.1"/>
    </source>
</evidence>
<proteinExistence type="predicted"/>
<organism evidence="1">
    <name type="scientific">freshwater metagenome</name>
    <dbReference type="NCBI Taxonomy" id="449393"/>
    <lineage>
        <taxon>unclassified sequences</taxon>
        <taxon>metagenomes</taxon>
        <taxon>ecological metagenomes</taxon>
    </lineage>
</organism>
<dbReference type="InterPro" id="IPR036610">
    <property type="entry name" value="PEBP-like_sf"/>
</dbReference>
<dbReference type="AlphaFoldDB" id="A0A6J6UVD1"/>
<gene>
    <name evidence="1" type="ORF">UFOPK2872_00681</name>
</gene>
<protein>
    <submittedName>
        <fullName evidence="1">Unannotated protein</fullName>
    </submittedName>
</protein>
<dbReference type="SUPFAM" id="SSF49777">
    <property type="entry name" value="PEBP-like"/>
    <property type="match status" value="1"/>
</dbReference>
<dbReference type="EMBL" id="CAEZZM010000070">
    <property type="protein sequence ID" value="CAB4763881.1"/>
    <property type="molecule type" value="Genomic_DNA"/>
</dbReference>
<dbReference type="InterPro" id="IPR005247">
    <property type="entry name" value="YbhB_YbcL/LppC-like"/>
</dbReference>
<dbReference type="PROSITE" id="PS51257">
    <property type="entry name" value="PROKAR_LIPOPROTEIN"/>
    <property type="match status" value="1"/>
</dbReference>
<dbReference type="Pfam" id="PF01161">
    <property type="entry name" value="PBP"/>
    <property type="match status" value="1"/>
</dbReference>
<accession>A0A6J6UVD1</accession>
<dbReference type="InterPro" id="IPR008914">
    <property type="entry name" value="PEBP"/>
</dbReference>
<dbReference type="Gene3D" id="3.90.280.10">
    <property type="entry name" value="PEBP-like"/>
    <property type="match status" value="1"/>
</dbReference>
<name>A0A6J6UVD1_9ZZZZ</name>
<sequence length="195" mass="19814">MKRIARNLATLVALSALVTACSRDGRDMSAPSPDQTQSIAIVTTVAETVGTGFSITTPWADGGAIDAMFTCTGGSVSPSITFSNIAPDVVSLAVSLVDETAGSAVHWIVANIDVTQPTLSENAVPAGAIQAINVAGTTGYHAPCAPAGETHTFRLTGYGLPQQLDLPDGTDSITLINAIELAALDTVSNTFVVAG</sequence>
<dbReference type="CDD" id="cd00865">
    <property type="entry name" value="PEBP_bact_arch"/>
    <property type="match status" value="1"/>
</dbReference>